<evidence type="ECO:0000313" key="2">
    <source>
        <dbReference type="EMBL" id="CAG8746961.1"/>
    </source>
</evidence>
<comment type="caution">
    <text evidence="2">The sequence shown here is derived from an EMBL/GenBank/DDBJ whole genome shotgun (WGS) entry which is preliminary data.</text>
</comment>
<feature type="region of interest" description="Disordered" evidence="1">
    <location>
        <begin position="66"/>
        <end position="87"/>
    </location>
</feature>
<proteinExistence type="predicted"/>
<sequence length="87" mass="10137">MFFKSEEELLVALTKRIYYYNAKLDWVSPDNIKENFKNRIVNNRGGATTCSTNQEESNIVERKKNLYIPTKSNENKTSGNSVPHRRP</sequence>
<evidence type="ECO:0000313" key="3">
    <source>
        <dbReference type="Proteomes" id="UP000789405"/>
    </source>
</evidence>
<feature type="non-terminal residue" evidence="2">
    <location>
        <position position="87"/>
    </location>
</feature>
<organism evidence="2 3">
    <name type="scientific">Dentiscutata erythropus</name>
    <dbReference type="NCBI Taxonomy" id="1348616"/>
    <lineage>
        <taxon>Eukaryota</taxon>
        <taxon>Fungi</taxon>
        <taxon>Fungi incertae sedis</taxon>
        <taxon>Mucoromycota</taxon>
        <taxon>Glomeromycotina</taxon>
        <taxon>Glomeromycetes</taxon>
        <taxon>Diversisporales</taxon>
        <taxon>Gigasporaceae</taxon>
        <taxon>Dentiscutata</taxon>
    </lineage>
</organism>
<reference evidence="2" key="1">
    <citation type="submission" date="2021-06" db="EMBL/GenBank/DDBJ databases">
        <authorList>
            <person name="Kallberg Y."/>
            <person name="Tangrot J."/>
            <person name="Rosling A."/>
        </authorList>
    </citation>
    <scope>NUCLEOTIDE SEQUENCE</scope>
    <source>
        <strain evidence="2">MA453B</strain>
    </source>
</reference>
<dbReference type="Proteomes" id="UP000789405">
    <property type="component" value="Unassembled WGS sequence"/>
</dbReference>
<feature type="compositionally biased region" description="Polar residues" evidence="1">
    <location>
        <begin position="70"/>
        <end position="81"/>
    </location>
</feature>
<name>A0A9N9IT40_9GLOM</name>
<accession>A0A9N9IT40</accession>
<protein>
    <submittedName>
        <fullName evidence="2">4109_t:CDS:1</fullName>
    </submittedName>
</protein>
<gene>
    <name evidence="2" type="ORF">DERYTH_LOCUS16515</name>
</gene>
<evidence type="ECO:0000256" key="1">
    <source>
        <dbReference type="SAM" id="MobiDB-lite"/>
    </source>
</evidence>
<dbReference type="EMBL" id="CAJVPY010014506">
    <property type="protein sequence ID" value="CAG8746961.1"/>
    <property type="molecule type" value="Genomic_DNA"/>
</dbReference>
<keyword evidence="3" id="KW-1185">Reference proteome</keyword>
<dbReference type="AlphaFoldDB" id="A0A9N9IT40"/>